<evidence type="ECO:0000313" key="7">
    <source>
        <dbReference type="Proteomes" id="UP000186074"/>
    </source>
</evidence>
<dbReference type="GO" id="GO:0052621">
    <property type="term" value="F:diguanylate cyclase activity"/>
    <property type="evidence" value="ECO:0007669"/>
    <property type="project" value="UniProtKB-EC"/>
</dbReference>
<dbReference type="RefSeq" id="WP_076084469.1">
    <property type="nucleotide sequence ID" value="NZ_CP019070.1"/>
</dbReference>
<dbReference type="InterPro" id="IPR050469">
    <property type="entry name" value="Diguanylate_Cyclase"/>
</dbReference>
<organism evidence="6 7">
    <name type="scientific">Poseidonibacter parvus</name>
    <dbReference type="NCBI Taxonomy" id="1850254"/>
    <lineage>
        <taxon>Bacteria</taxon>
        <taxon>Pseudomonadati</taxon>
        <taxon>Campylobacterota</taxon>
        <taxon>Epsilonproteobacteria</taxon>
        <taxon>Campylobacterales</taxon>
        <taxon>Arcobacteraceae</taxon>
        <taxon>Poseidonibacter</taxon>
    </lineage>
</organism>
<feature type="transmembrane region" description="Helical" evidence="4">
    <location>
        <begin position="12"/>
        <end position="31"/>
    </location>
</feature>
<keyword evidence="4" id="KW-0472">Membrane</keyword>
<gene>
    <name evidence="6" type="ORF">LPB137_03605</name>
</gene>
<dbReference type="Gene3D" id="3.30.70.270">
    <property type="match status" value="1"/>
</dbReference>
<name>A0A1P8KK92_9BACT</name>
<keyword evidence="4" id="KW-1133">Transmembrane helix</keyword>
<keyword evidence="3" id="KW-0175">Coiled coil</keyword>
<dbReference type="InterPro" id="IPR043128">
    <property type="entry name" value="Rev_trsase/Diguanyl_cyclase"/>
</dbReference>
<feature type="coiled-coil region" evidence="3">
    <location>
        <begin position="417"/>
        <end position="447"/>
    </location>
</feature>
<dbReference type="Proteomes" id="UP000186074">
    <property type="component" value="Chromosome"/>
</dbReference>
<evidence type="ECO:0000259" key="5">
    <source>
        <dbReference type="PROSITE" id="PS50887"/>
    </source>
</evidence>
<comment type="catalytic activity">
    <reaction evidence="2">
        <text>2 GTP = 3',3'-c-di-GMP + 2 diphosphate</text>
        <dbReference type="Rhea" id="RHEA:24898"/>
        <dbReference type="ChEBI" id="CHEBI:33019"/>
        <dbReference type="ChEBI" id="CHEBI:37565"/>
        <dbReference type="ChEBI" id="CHEBI:58805"/>
        <dbReference type="EC" id="2.7.7.65"/>
    </reaction>
</comment>
<dbReference type="PANTHER" id="PTHR45138">
    <property type="entry name" value="REGULATORY COMPONENTS OF SENSORY TRANSDUCTION SYSTEM"/>
    <property type="match status" value="1"/>
</dbReference>
<protein>
    <recommendedName>
        <fullName evidence="1">diguanylate cyclase</fullName>
        <ecNumber evidence="1">2.7.7.65</ecNumber>
    </recommendedName>
</protein>
<dbReference type="SUPFAM" id="SSF55073">
    <property type="entry name" value="Nucleotide cyclase"/>
    <property type="match status" value="1"/>
</dbReference>
<evidence type="ECO:0000313" key="6">
    <source>
        <dbReference type="EMBL" id="APW64982.1"/>
    </source>
</evidence>
<keyword evidence="7" id="KW-1185">Reference proteome</keyword>
<feature type="domain" description="GGDEF" evidence="5">
    <location>
        <begin position="358"/>
        <end position="490"/>
    </location>
</feature>
<proteinExistence type="predicted"/>
<dbReference type="FunFam" id="3.30.70.270:FF:000001">
    <property type="entry name" value="Diguanylate cyclase domain protein"/>
    <property type="match status" value="1"/>
</dbReference>
<dbReference type="InterPro" id="IPR029787">
    <property type="entry name" value="Nucleotide_cyclase"/>
</dbReference>
<dbReference type="Pfam" id="PF00990">
    <property type="entry name" value="GGDEF"/>
    <property type="match status" value="1"/>
</dbReference>
<dbReference type="SMART" id="SM00267">
    <property type="entry name" value="GGDEF"/>
    <property type="match status" value="1"/>
</dbReference>
<dbReference type="AlphaFoldDB" id="A0A1P8KK92"/>
<evidence type="ECO:0000256" key="1">
    <source>
        <dbReference type="ARBA" id="ARBA00012528"/>
    </source>
</evidence>
<accession>A0A1P8KK92</accession>
<dbReference type="STRING" id="1850254.LPB137_03605"/>
<dbReference type="KEGG" id="alp:LPB137_03605"/>
<reference evidence="6 7" key="1">
    <citation type="submission" date="2017-01" db="EMBL/GenBank/DDBJ databases">
        <title>Genome sequencing of Arcobacter sp. LPB0137.</title>
        <authorList>
            <person name="Lee G.-W."/>
            <person name="Yi H."/>
        </authorList>
    </citation>
    <scope>NUCLEOTIDE SEQUENCE [LARGE SCALE GENOMIC DNA]</scope>
    <source>
        <strain evidence="6 7">LPB0137</strain>
    </source>
</reference>
<feature type="coiled-coil region" evidence="3">
    <location>
        <begin position="300"/>
        <end position="327"/>
    </location>
</feature>
<dbReference type="InterPro" id="IPR000160">
    <property type="entry name" value="GGDEF_dom"/>
</dbReference>
<evidence type="ECO:0000256" key="3">
    <source>
        <dbReference type="SAM" id="Coils"/>
    </source>
</evidence>
<evidence type="ECO:0000256" key="4">
    <source>
        <dbReference type="SAM" id="Phobius"/>
    </source>
</evidence>
<evidence type="ECO:0000256" key="2">
    <source>
        <dbReference type="ARBA" id="ARBA00034247"/>
    </source>
</evidence>
<dbReference type="NCBIfam" id="TIGR00254">
    <property type="entry name" value="GGDEF"/>
    <property type="match status" value="1"/>
</dbReference>
<dbReference type="PROSITE" id="PS50887">
    <property type="entry name" value="GGDEF"/>
    <property type="match status" value="1"/>
</dbReference>
<feature type="transmembrane region" description="Helical" evidence="4">
    <location>
        <begin position="265"/>
        <end position="284"/>
    </location>
</feature>
<dbReference type="CDD" id="cd01949">
    <property type="entry name" value="GGDEF"/>
    <property type="match status" value="1"/>
</dbReference>
<dbReference type="EC" id="2.7.7.65" evidence="1"/>
<dbReference type="Pfam" id="PF05228">
    <property type="entry name" value="CHASE4"/>
    <property type="match status" value="1"/>
</dbReference>
<dbReference type="PANTHER" id="PTHR45138:SF9">
    <property type="entry name" value="DIGUANYLATE CYCLASE DGCM-RELATED"/>
    <property type="match status" value="1"/>
</dbReference>
<dbReference type="InterPro" id="IPR007892">
    <property type="entry name" value="CHASE4"/>
</dbReference>
<sequence>MNINFIDKNKTITTILLSLFILFTFSSFILITNKYQDIEKEINTKDISNLIYKIQSQLEFNHKLALSFSTSDEVYNFLENKNQNYIFKNFRKGSYTLEDVGLSYYILTNKENKIKFSTYKRGTQIDDIKNFEVFITNDSKELNTINKVIIYKSEAYYLSKTPVYKTDYENISNGFLYTGSKIDIKKLTNLSHSFNNIKFISNSKIKPQTSKLNNKETSSFKTIIHKEIKNNLNYNEISFYNNHKDLIFTIRVKSIIKNINHTKEISLIIFLGLASIAIFILLYISTSYRRELKLQQESIALKIQEEAKELKTKVQELEKANKKLYKIAHTDFLTKTMNRRSFFTHAQNHFNFAKKNDEILSVIMIDIDNFKKFNDKYGHSVGDKVLILFADKIRNLITEKTIFGRLGGEEFALIVKNTNLEDTIIKAEKLKKSIEEIKLVIDQERVKITASFGVSDNSNCNNIDEMLQQADTHLYNAKESGKNVVRSRLNFC</sequence>
<keyword evidence="4" id="KW-0812">Transmembrane</keyword>
<dbReference type="EMBL" id="CP019070">
    <property type="protein sequence ID" value="APW64982.1"/>
    <property type="molecule type" value="Genomic_DNA"/>
</dbReference>